<comment type="caution">
    <text evidence="2">The sequence shown here is derived from an EMBL/GenBank/DDBJ whole genome shotgun (WGS) entry which is preliminary data.</text>
</comment>
<name>A0A0F9SY25_9ZZZZ</name>
<dbReference type="AlphaFoldDB" id="A0A0F9SY25"/>
<accession>A0A0F9SY25</accession>
<organism evidence="2">
    <name type="scientific">marine sediment metagenome</name>
    <dbReference type="NCBI Taxonomy" id="412755"/>
    <lineage>
        <taxon>unclassified sequences</taxon>
        <taxon>metagenomes</taxon>
        <taxon>ecological metagenomes</taxon>
    </lineage>
</organism>
<feature type="coiled-coil region" evidence="1">
    <location>
        <begin position="14"/>
        <end position="41"/>
    </location>
</feature>
<proteinExistence type="predicted"/>
<dbReference type="EMBL" id="LAZR01000375">
    <property type="protein sequence ID" value="KKN71804.1"/>
    <property type="molecule type" value="Genomic_DNA"/>
</dbReference>
<evidence type="ECO:0000313" key="2">
    <source>
        <dbReference type="EMBL" id="KKN71804.1"/>
    </source>
</evidence>
<keyword evidence="1" id="KW-0175">Coiled coil</keyword>
<protein>
    <submittedName>
        <fullName evidence="2">Uncharacterized protein</fullName>
    </submittedName>
</protein>
<gene>
    <name evidence="2" type="ORF">LCGC14_0416580</name>
</gene>
<evidence type="ECO:0000256" key="1">
    <source>
        <dbReference type="SAM" id="Coils"/>
    </source>
</evidence>
<reference evidence="2" key="1">
    <citation type="journal article" date="2015" name="Nature">
        <title>Complex archaea that bridge the gap between prokaryotes and eukaryotes.</title>
        <authorList>
            <person name="Spang A."/>
            <person name="Saw J.H."/>
            <person name="Jorgensen S.L."/>
            <person name="Zaremba-Niedzwiedzka K."/>
            <person name="Martijn J."/>
            <person name="Lind A.E."/>
            <person name="van Eijk R."/>
            <person name="Schleper C."/>
            <person name="Guy L."/>
            <person name="Ettema T.J."/>
        </authorList>
    </citation>
    <scope>NUCLEOTIDE SEQUENCE</scope>
</reference>
<sequence>MANIKLTNEEVWLISSTNTNVQNAQQELQRLMAARASLTQLLENKYNAVFNPKTGLLEPKPKDKSKKEE</sequence>